<protein>
    <submittedName>
        <fullName evidence="5">Uncharacterized protein</fullName>
    </submittedName>
</protein>
<feature type="compositionally biased region" description="Basic residues" evidence="2">
    <location>
        <begin position="280"/>
        <end position="289"/>
    </location>
</feature>
<gene>
    <name evidence="5" type="ORF">HII12_001681</name>
</gene>
<dbReference type="SUPFAM" id="SSF48097">
    <property type="entry name" value="Regulator of G-protein signaling, RGS"/>
    <property type="match status" value="1"/>
</dbReference>
<dbReference type="Proteomes" id="UP000568158">
    <property type="component" value="Unassembled WGS sequence"/>
</dbReference>
<dbReference type="CDD" id="cd04450">
    <property type="entry name" value="DEP_RGS7-like"/>
    <property type="match status" value="1"/>
</dbReference>
<dbReference type="Gene3D" id="1.10.167.10">
    <property type="entry name" value="Regulator of G-protein Signalling 4, domain 2"/>
    <property type="match status" value="1"/>
</dbReference>
<evidence type="ECO:0000256" key="1">
    <source>
        <dbReference type="ARBA" id="ARBA00022700"/>
    </source>
</evidence>
<dbReference type="InterPro" id="IPR036388">
    <property type="entry name" value="WH-like_DNA-bd_sf"/>
</dbReference>
<dbReference type="InterPro" id="IPR036390">
    <property type="entry name" value="WH_DNA-bd_sf"/>
</dbReference>
<accession>A0A8H6BLH5</accession>
<feature type="region of interest" description="Disordered" evidence="2">
    <location>
        <begin position="424"/>
        <end position="449"/>
    </location>
</feature>
<proteinExistence type="predicted"/>
<dbReference type="Gene3D" id="1.10.10.10">
    <property type="entry name" value="Winged helix-like DNA-binding domain superfamily/Winged helix DNA-binding domain"/>
    <property type="match status" value="1"/>
</dbReference>
<dbReference type="GO" id="GO:0035556">
    <property type="term" value="P:intracellular signal transduction"/>
    <property type="evidence" value="ECO:0007669"/>
    <property type="project" value="InterPro"/>
</dbReference>
<dbReference type="GO" id="GO:0009968">
    <property type="term" value="P:negative regulation of signal transduction"/>
    <property type="evidence" value="ECO:0007669"/>
    <property type="project" value="UniProtKB-KW"/>
</dbReference>
<dbReference type="InterPro" id="IPR036305">
    <property type="entry name" value="RGS_sf"/>
</dbReference>
<dbReference type="PANTHER" id="PTHR10845:SF192">
    <property type="entry name" value="DOUBLE HIT, ISOFORM B"/>
    <property type="match status" value="1"/>
</dbReference>
<dbReference type="InterPro" id="IPR000591">
    <property type="entry name" value="DEP_dom"/>
</dbReference>
<feature type="region of interest" description="Disordered" evidence="2">
    <location>
        <begin position="263"/>
        <end position="289"/>
    </location>
</feature>
<dbReference type="PANTHER" id="PTHR10845">
    <property type="entry name" value="REGULATOR OF G PROTEIN SIGNALING"/>
    <property type="match status" value="1"/>
</dbReference>
<feature type="domain" description="DEP" evidence="4">
    <location>
        <begin position="318"/>
        <end position="405"/>
    </location>
</feature>
<feature type="domain" description="RGS" evidence="3">
    <location>
        <begin position="516"/>
        <end position="772"/>
    </location>
</feature>
<evidence type="ECO:0000313" key="6">
    <source>
        <dbReference type="Proteomes" id="UP000568158"/>
    </source>
</evidence>
<name>A0A8H6BLH5_DEKBR</name>
<dbReference type="PROSITE" id="PS50186">
    <property type="entry name" value="DEP"/>
    <property type="match status" value="1"/>
</dbReference>
<dbReference type="InterPro" id="IPR058855">
    <property type="entry name" value="RGS1/SST2-like_Fungal-DR"/>
</dbReference>
<dbReference type="InterPro" id="IPR016137">
    <property type="entry name" value="RGS"/>
</dbReference>
<keyword evidence="1" id="KW-0734">Signal transduction inhibitor</keyword>
<reference evidence="5 6" key="1">
    <citation type="journal article" date="2020" name="Appl. Microbiol. Biotechnol.">
        <title>Targeted gene deletion in Brettanomyces bruxellensis with an expression-free CRISPR-Cas9 system.</title>
        <authorList>
            <person name="Varela C."/>
            <person name="Bartel C."/>
            <person name="Onetto C."/>
            <person name="Borneman A."/>
        </authorList>
    </citation>
    <scope>NUCLEOTIDE SEQUENCE [LARGE SCALE GENOMIC DNA]</scope>
    <source>
        <strain evidence="5 6">AWRI1613</strain>
    </source>
</reference>
<organism evidence="5 6">
    <name type="scientific">Dekkera bruxellensis</name>
    <name type="common">Brettanomyces custersii</name>
    <dbReference type="NCBI Taxonomy" id="5007"/>
    <lineage>
        <taxon>Eukaryota</taxon>
        <taxon>Fungi</taxon>
        <taxon>Dikarya</taxon>
        <taxon>Ascomycota</taxon>
        <taxon>Saccharomycotina</taxon>
        <taxon>Pichiomycetes</taxon>
        <taxon>Pichiales</taxon>
        <taxon>Pichiaceae</taxon>
        <taxon>Brettanomyces</taxon>
    </lineage>
</organism>
<dbReference type="InterPro" id="IPR044926">
    <property type="entry name" value="RGS_subdomain_2"/>
</dbReference>
<evidence type="ECO:0000259" key="3">
    <source>
        <dbReference type="PROSITE" id="PS50132"/>
    </source>
</evidence>
<dbReference type="Pfam" id="PF25889">
    <property type="entry name" value="WHD_Fungal_DR"/>
    <property type="match status" value="1"/>
</dbReference>
<evidence type="ECO:0000256" key="2">
    <source>
        <dbReference type="SAM" id="MobiDB-lite"/>
    </source>
</evidence>
<dbReference type="PROSITE" id="PS50132">
    <property type="entry name" value="RGS"/>
    <property type="match status" value="1"/>
</dbReference>
<sequence length="782" mass="88522">MPSSKKSIQRSLRRTSLGRIASDDLKDIYSSLIYCLKLKEEKSKSLEHASNKILSFSFGKTPLFSFCVGKALCALENLSFDVHQQSLTTNISYDITKQSAFNLLTIFFDAHLLHCPEDRTKNLLPGKNKLVQVTPKGAAVFQRFCEKKGILSNARKVTDLLESNINTMQLVYFERNPETDRIIHNEYWDKLLFVGVMGPRMNFWSPKNPPDEIPDEVLNSRKMWEDIASEAKFGNYIFDGYLSNGSPGDAKESQANFQEYLDSKNENKSISEESGTLKSSGKKSTKAKKMKKISEQYPFYHRFFSNPDSDSHIQYYVSNKGVRLFRNKTVYQKNHKDRLLSYCVTGQAIVQYLMDCTDIMYIDEALGIGETFMQLNLLEKAYTDDKLASHNIFSGTKHDFYKLSDEGKKIVHWKRIGKRDVCEKVENEQVSSSEPPENRDEKEEVDSLQADGSIHSKFDNCSCGEDGDAIKLKTMRIIPSSPSVSVGHFSSDSIFVDCEQDNGKKVSVEQQIKGLTLSKVLKDPALKYLFRQHLFQSYCEENLDAYDAIGEFESKLGVLKKLVKLRRKQKLDASSGKKAEFSPVSSKRRSLTVKSAISRVSKECLSKIYAIYSSYLIDGVMNELNIDSHLKFSIRQLMTSPDTPSVFKSFPTPEAQRQINTANVHWLQKMDSKASSGSQECFKTPTEKANGGKVGDMNNEAGPKRPPNIHIGPRKDVGRSELSPSDIVMAPTLSILWKVGDLYEQVRTQVRQMLEQDSLPKFLGSDTLYESMRRCSNGSIGN</sequence>
<dbReference type="Pfam" id="PF00615">
    <property type="entry name" value="RGS"/>
    <property type="match status" value="1"/>
</dbReference>
<comment type="caution">
    <text evidence="5">The sequence shown here is derived from an EMBL/GenBank/DDBJ whole genome shotgun (WGS) entry which is preliminary data.</text>
</comment>
<dbReference type="SUPFAM" id="SSF46785">
    <property type="entry name" value="Winged helix' DNA-binding domain"/>
    <property type="match status" value="1"/>
</dbReference>
<dbReference type="AlphaFoldDB" id="A0A8H6BLH5"/>
<dbReference type="SMART" id="SM00315">
    <property type="entry name" value="RGS"/>
    <property type="match status" value="1"/>
</dbReference>
<feature type="region of interest" description="Disordered" evidence="2">
    <location>
        <begin position="676"/>
        <end position="720"/>
    </location>
</feature>
<evidence type="ECO:0000259" key="4">
    <source>
        <dbReference type="PROSITE" id="PS50186"/>
    </source>
</evidence>
<dbReference type="EMBL" id="JABCYN010000021">
    <property type="protein sequence ID" value="KAF6013544.1"/>
    <property type="molecule type" value="Genomic_DNA"/>
</dbReference>
<evidence type="ECO:0000313" key="5">
    <source>
        <dbReference type="EMBL" id="KAF6013544.1"/>
    </source>
</evidence>